<evidence type="ECO:0000259" key="2">
    <source>
        <dbReference type="Pfam" id="PF12804"/>
    </source>
</evidence>
<dbReference type="CDD" id="cd04182">
    <property type="entry name" value="GT_2_like_f"/>
    <property type="match status" value="1"/>
</dbReference>
<feature type="domain" description="MobA-like NTP transferase" evidence="2">
    <location>
        <begin position="6"/>
        <end position="174"/>
    </location>
</feature>
<dbReference type="RefSeq" id="WP_386715459.1">
    <property type="nucleotide sequence ID" value="NZ_JBHRSZ010000002.1"/>
</dbReference>
<dbReference type="InterPro" id="IPR029044">
    <property type="entry name" value="Nucleotide-diphossugar_trans"/>
</dbReference>
<keyword evidence="3" id="KW-0808">Transferase</keyword>
<evidence type="ECO:0000256" key="1">
    <source>
        <dbReference type="ARBA" id="ARBA00022842"/>
    </source>
</evidence>
<reference evidence="4" key="1">
    <citation type="journal article" date="2019" name="Int. J. Syst. Evol. Microbiol.">
        <title>The Global Catalogue of Microorganisms (GCM) 10K type strain sequencing project: providing services to taxonomists for standard genome sequencing and annotation.</title>
        <authorList>
            <consortium name="The Broad Institute Genomics Platform"/>
            <consortium name="The Broad Institute Genome Sequencing Center for Infectious Disease"/>
            <person name="Wu L."/>
            <person name="Ma J."/>
        </authorList>
    </citation>
    <scope>NUCLEOTIDE SEQUENCE [LARGE SCALE GENOMIC DNA]</scope>
    <source>
        <strain evidence="4">KCTC 52438</strain>
    </source>
</reference>
<name>A0ABV7HDI7_9GAMM</name>
<dbReference type="PANTHER" id="PTHR43777:SF1">
    <property type="entry name" value="MOLYBDENUM COFACTOR CYTIDYLYLTRANSFERASE"/>
    <property type="match status" value="1"/>
</dbReference>
<gene>
    <name evidence="3" type="ORF">ACFOEK_02095</name>
</gene>
<dbReference type="Gene3D" id="3.90.550.10">
    <property type="entry name" value="Spore Coat Polysaccharide Biosynthesis Protein SpsA, Chain A"/>
    <property type="match status" value="1"/>
</dbReference>
<dbReference type="Proteomes" id="UP001595476">
    <property type="component" value="Unassembled WGS sequence"/>
</dbReference>
<dbReference type="EMBL" id="JBHRSZ010000002">
    <property type="protein sequence ID" value="MFC3149812.1"/>
    <property type="molecule type" value="Genomic_DNA"/>
</dbReference>
<dbReference type="SUPFAM" id="SSF53448">
    <property type="entry name" value="Nucleotide-diphospho-sugar transferases"/>
    <property type="match status" value="1"/>
</dbReference>
<keyword evidence="1" id="KW-0460">Magnesium</keyword>
<sequence length="202" mass="22005">MKNIGVVLLAAGQSRRFGSQKLMYPLKMDSQRDPQPMLGWTIESIRQVTDQLIVVADAAQNDLIDFLIASDVSYVLNTKASQGIGLSLATGIKDISDAWDGAMIALGDMPFIQPESYQALLARSLPNAIVIPEVELASGEAKRGNPVVFGREFFDELVVLDEDKGGRDVIQHHQSSVITVRLDDSGLLQDIDQPDDLLNLSA</sequence>
<comment type="caution">
    <text evidence="3">The sequence shown here is derived from an EMBL/GenBank/DDBJ whole genome shotgun (WGS) entry which is preliminary data.</text>
</comment>
<evidence type="ECO:0000313" key="3">
    <source>
        <dbReference type="EMBL" id="MFC3149812.1"/>
    </source>
</evidence>
<dbReference type="InterPro" id="IPR025877">
    <property type="entry name" value="MobA-like_NTP_Trfase"/>
</dbReference>
<protein>
    <submittedName>
        <fullName evidence="3">NTP transferase domain-containing protein</fullName>
    </submittedName>
</protein>
<accession>A0ABV7HDI7</accession>
<organism evidence="3 4">
    <name type="scientific">Litoribrevibacter euphylliae</name>
    <dbReference type="NCBI Taxonomy" id="1834034"/>
    <lineage>
        <taxon>Bacteria</taxon>
        <taxon>Pseudomonadati</taxon>
        <taxon>Pseudomonadota</taxon>
        <taxon>Gammaproteobacteria</taxon>
        <taxon>Oceanospirillales</taxon>
        <taxon>Oceanospirillaceae</taxon>
        <taxon>Litoribrevibacter</taxon>
    </lineage>
</organism>
<keyword evidence="4" id="KW-1185">Reference proteome</keyword>
<dbReference type="PANTHER" id="PTHR43777">
    <property type="entry name" value="MOLYBDENUM COFACTOR CYTIDYLYLTRANSFERASE"/>
    <property type="match status" value="1"/>
</dbReference>
<evidence type="ECO:0000313" key="4">
    <source>
        <dbReference type="Proteomes" id="UP001595476"/>
    </source>
</evidence>
<dbReference type="Pfam" id="PF12804">
    <property type="entry name" value="NTP_transf_3"/>
    <property type="match status" value="1"/>
</dbReference>
<proteinExistence type="predicted"/>
<dbReference type="GO" id="GO:0016740">
    <property type="term" value="F:transferase activity"/>
    <property type="evidence" value="ECO:0007669"/>
    <property type="project" value="UniProtKB-KW"/>
</dbReference>